<sequence length="77" mass="8919">MSENQIHVYFNRNISKWNIKDFLDNCKLIDISDKIIKSEFGGDCGISRVSYLSSLKGELLRYTEQWVIASEATENRS</sequence>
<gene>
    <name evidence="1" type="ORF">FWILDA_LOCUS13499</name>
</gene>
<organism evidence="1 2">
    <name type="scientific">Funneliformis geosporum</name>
    <dbReference type="NCBI Taxonomy" id="1117311"/>
    <lineage>
        <taxon>Eukaryota</taxon>
        <taxon>Fungi</taxon>
        <taxon>Fungi incertae sedis</taxon>
        <taxon>Mucoromycota</taxon>
        <taxon>Glomeromycotina</taxon>
        <taxon>Glomeromycetes</taxon>
        <taxon>Glomerales</taxon>
        <taxon>Glomeraceae</taxon>
        <taxon>Funneliformis</taxon>
    </lineage>
</organism>
<comment type="caution">
    <text evidence="1">The sequence shown here is derived from an EMBL/GenBank/DDBJ whole genome shotgun (WGS) entry which is preliminary data.</text>
</comment>
<keyword evidence="2" id="KW-1185">Reference proteome</keyword>
<evidence type="ECO:0000313" key="1">
    <source>
        <dbReference type="EMBL" id="CAI2188282.1"/>
    </source>
</evidence>
<feature type="non-terminal residue" evidence="1">
    <location>
        <position position="1"/>
    </location>
</feature>
<name>A0A9W4T0R4_9GLOM</name>
<dbReference type="Proteomes" id="UP001153678">
    <property type="component" value="Unassembled WGS sequence"/>
</dbReference>
<proteinExistence type="predicted"/>
<dbReference type="AlphaFoldDB" id="A0A9W4T0R4"/>
<dbReference type="EMBL" id="CAMKVN010005102">
    <property type="protein sequence ID" value="CAI2188282.1"/>
    <property type="molecule type" value="Genomic_DNA"/>
</dbReference>
<accession>A0A9W4T0R4</accession>
<protein>
    <submittedName>
        <fullName evidence="1">18635_t:CDS:1</fullName>
    </submittedName>
</protein>
<evidence type="ECO:0000313" key="2">
    <source>
        <dbReference type="Proteomes" id="UP001153678"/>
    </source>
</evidence>
<reference evidence="1" key="1">
    <citation type="submission" date="2022-08" db="EMBL/GenBank/DDBJ databases">
        <authorList>
            <person name="Kallberg Y."/>
            <person name="Tangrot J."/>
            <person name="Rosling A."/>
        </authorList>
    </citation>
    <scope>NUCLEOTIDE SEQUENCE</scope>
    <source>
        <strain evidence="1">Wild A</strain>
    </source>
</reference>